<evidence type="ECO:0000313" key="2">
    <source>
        <dbReference type="Proteomes" id="UP001150581"/>
    </source>
</evidence>
<organism evidence="1 2">
    <name type="scientific">Kickxella alabastrina</name>
    <dbReference type="NCBI Taxonomy" id="61397"/>
    <lineage>
        <taxon>Eukaryota</taxon>
        <taxon>Fungi</taxon>
        <taxon>Fungi incertae sedis</taxon>
        <taxon>Zoopagomycota</taxon>
        <taxon>Kickxellomycotina</taxon>
        <taxon>Kickxellomycetes</taxon>
        <taxon>Kickxellales</taxon>
        <taxon>Kickxellaceae</taxon>
        <taxon>Kickxella</taxon>
    </lineage>
</organism>
<accession>A0ACC1HZF6</accession>
<sequence>MEKQKPNVRRFAAESLAFLIRKLRADSLQRFVAHVIADLNACVDTRKVDFRDGLALLFFECMRQVNSQLHSRAAGTLTALLREMSAQQQQEETAGALEDCAVYVLVVSVLKLCLHHVQRDTAQQLWAVLTMEFDAHMGRAQRMEPHALVALTGLLATATVVRKGSRVADYAGLFQRCRSTFELTSECELLAYERLRWLTALLMQCGVAEMVGIGRVLLDLAVEREPLERILGMALTLARLQWPQWSQIMLPYAVQLTVKHWQADRLRLLLFWATVFQLGLVQPPSASGAGLSAVLTRRGHVLFPTAAAAAGAACGVNVARELLAWLAEPVAWGDIVRHPMALPAGGDEGEFRGFDSTDESAVCTELATRSAVLEVIARVAIDTPELMRSLDAFAQELTQAIIAVTQELAPVNAVLSGNADQGEEAAAWADDEAAQALGQDAEKAGRLYWGAYHQAAPLVSLLGRTLRLLADNALQMAAAAEASALLHKAWLLTLDNVVATHPANAALMDGLLQVGSALQLLASAKAQPTTALGEAQLASLLPLVERNLGSFQAALRLKTLQLLALFEQQPMSDGSGGRCEMIAMAAALEATDAGFDTHKDRMNHLRRMAVFACNGNVPALYRNVFPRIALAQFSVNFRPVWADAAAQLARLAAAAPELFWASTWQLLRCFDDERRLIEPGLTPAAKAWLRARAAECAAQTAFGAQPKVDGHALECPNVVRLARVFAADRAQAAAAPGVRLQELMVRAGGAEGAAAAATERVDYANVQRLLLRLLADHGVAAAERHSRPLVRAFLSFARHALDWTAAFYRRGQVADDLELGAACAPR</sequence>
<name>A0ACC1HZF6_9FUNG</name>
<proteinExistence type="predicted"/>
<dbReference type="EMBL" id="JANBPG010002999">
    <property type="protein sequence ID" value="KAJ1883974.1"/>
    <property type="molecule type" value="Genomic_DNA"/>
</dbReference>
<keyword evidence="2" id="KW-1185">Reference proteome</keyword>
<gene>
    <name evidence="1" type="primary">UTP20_4</name>
    <name evidence="1" type="ORF">LPJ66_010835</name>
</gene>
<dbReference type="Proteomes" id="UP001150581">
    <property type="component" value="Unassembled WGS sequence"/>
</dbReference>
<evidence type="ECO:0000313" key="1">
    <source>
        <dbReference type="EMBL" id="KAJ1883974.1"/>
    </source>
</evidence>
<protein>
    <submittedName>
        <fullName evidence="1">U3 snoRNP protein</fullName>
    </submittedName>
</protein>
<reference evidence="1" key="1">
    <citation type="submission" date="2022-07" db="EMBL/GenBank/DDBJ databases">
        <title>Phylogenomic reconstructions and comparative analyses of Kickxellomycotina fungi.</title>
        <authorList>
            <person name="Reynolds N.K."/>
            <person name="Stajich J.E."/>
            <person name="Barry K."/>
            <person name="Grigoriev I.V."/>
            <person name="Crous P."/>
            <person name="Smith M.E."/>
        </authorList>
    </citation>
    <scope>NUCLEOTIDE SEQUENCE</scope>
    <source>
        <strain evidence="1">Benny 63K</strain>
    </source>
</reference>
<feature type="non-terminal residue" evidence="1">
    <location>
        <position position="826"/>
    </location>
</feature>
<comment type="caution">
    <text evidence="1">The sequence shown here is derived from an EMBL/GenBank/DDBJ whole genome shotgun (WGS) entry which is preliminary data.</text>
</comment>